<proteinExistence type="predicted"/>
<evidence type="ECO:0000313" key="2">
    <source>
        <dbReference type="Proteomes" id="UP001054837"/>
    </source>
</evidence>
<dbReference type="AlphaFoldDB" id="A0AAV4MPQ6"/>
<dbReference type="Proteomes" id="UP001054837">
    <property type="component" value="Unassembled WGS sequence"/>
</dbReference>
<reference evidence="1 2" key="1">
    <citation type="submission" date="2021-06" db="EMBL/GenBank/DDBJ databases">
        <title>Caerostris darwini draft genome.</title>
        <authorList>
            <person name="Kono N."/>
            <person name="Arakawa K."/>
        </authorList>
    </citation>
    <scope>NUCLEOTIDE SEQUENCE [LARGE SCALE GENOMIC DNA]</scope>
</reference>
<accession>A0AAV4MPQ6</accession>
<comment type="caution">
    <text evidence="1">The sequence shown here is derived from an EMBL/GenBank/DDBJ whole genome shotgun (WGS) entry which is preliminary data.</text>
</comment>
<evidence type="ECO:0000313" key="1">
    <source>
        <dbReference type="EMBL" id="GIX73805.1"/>
    </source>
</evidence>
<keyword evidence="2" id="KW-1185">Reference proteome</keyword>
<sequence>MEAKQELFSSVKHFAHALFIGSRGEDEDYKFISLWVNSDEYLTLTRVEATLTKMNDIYGMIFQSCFEWYFVTLKEDKILHSKKDLAKFLLVRSYHFCRSPSFYDFLLVCLFMLHLLKSQPQCLSLLRVVTKCLMMVFKERYDDFFMANGGLTGMRKYFDEIQNEDLRLFTGRHANSENGGILIPTYEDVFKIVTEFDKDDFKDFHIDLQFLYRYYYPDDEEKNNISTDKLKLSSLPPETDDEDENRKIEQLIYKLGINSKERENRAHCWVAMALPTLYDMCQSQTIANLRAGLWSQCQENPFT</sequence>
<name>A0AAV4MPQ6_9ARAC</name>
<organism evidence="1 2">
    <name type="scientific">Caerostris darwini</name>
    <dbReference type="NCBI Taxonomy" id="1538125"/>
    <lineage>
        <taxon>Eukaryota</taxon>
        <taxon>Metazoa</taxon>
        <taxon>Ecdysozoa</taxon>
        <taxon>Arthropoda</taxon>
        <taxon>Chelicerata</taxon>
        <taxon>Arachnida</taxon>
        <taxon>Araneae</taxon>
        <taxon>Araneomorphae</taxon>
        <taxon>Entelegynae</taxon>
        <taxon>Araneoidea</taxon>
        <taxon>Araneidae</taxon>
        <taxon>Caerostris</taxon>
    </lineage>
</organism>
<gene>
    <name evidence="1" type="ORF">CDAR_106791</name>
</gene>
<dbReference type="EMBL" id="BPLQ01000647">
    <property type="protein sequence ID" value="GIX73805.1"/>
    <property type="molecule type" value="Genomic_DNA"/>
</dbReference>
<protein>
    <submittedName>
        <fullName evidence="1">Uncharacterized protein</fullName>
    </submittedName>
</protein>